<gene>
    <name evidence="12" type="ORF">VNO78_11543</name>
</gene>
<dbReference type="PROSITE" id="PS50893">
    <property type="entry name" value="ABC_TRANSPORTER_2"/>
    <property type="match status" value="1"/>
</dbReference>
<evidence type="ECO:0000256" key="3">
    <source>
        <dbReference type="ARBA" id="ARBA00022448"/>
    </source>
</evidence>
<dbReference type="InterPro" id="IPR003439">
    <property type="entry name" value="ABC_transporter-like_ATP-bd"/>
</dbReference>
<dbReference type="GO" id="GO:0140359">
    <property type="term" value="F:ABC-type transporter activity"/>
    <property type="evidence" value="ECO:0007669"/>
    <property type="project" value="InterPro"/>
</dbReference>
<accession>A0AAN9SND6</accession>
<feature type="compositionally biased region" description="Polar residues" evidence="9">
    <location>
        <begin position="1"/>
        <end position="20"/>
    </location>
</feature>
<feature type="transmembrane region" description="Helical" evidence="10">
    <location>
        <begin position="430"/>
        <end position="450"/>
    </location>
</feature>
<dbReference type="PANTHER" id="PTHR48042:SF1">
    <property type="entry name" value="ABC TRANSPORTER G FAMILY MEMBER 11-LIKE"/>
    <property type="match status" value="1"/>
</dbReference>
<keyword evidence="4 10" id="KW-0812">Transmembrane</keyword>
<feature type="transmembrane region" description="Helical" evidence="10">
    <location>
        <begin position="396"/>
        <end position="418"/>
    </location>
</feature>
<sequence>MSSLLQTNASDCEPNNSSKILPTPLEFETSFEVEGTKQVETGLAVADQEEGVFLTWEDLWVTVSNGKNGRKPILQGLKGYAKPGQFLAIMGPSGCGKSTLLDALAGRLGSKTKQTGKILINGQKQALAYGASAYVTEDDTILTTLTVKEAVYYSAYLQLPDSMSKLEKQERADFTIREMGLQHAINTRIGGWGSKGASGGQKRRVSICIEILTHRRLLFLDEPTSGLDSAASYHVMSRISNLNKKDSIQRTIIASIHQPSNEIFQLFHNLCLLSSGKTVYFGPTSASNKFFSSNGFPCPSLHSPSDHFVKTINKDFQQDPEKGLAGGLSTEEAIHILAKSYDSSEICHQVQKDIAQIKKRDSEDSMDKKCHADFLTQCLVLTRRSFVNMYREVGYYWLRLLIYGALALSLGTMFFDIGSSSESIQARGSLLVFVVTFLTFITVGGFPSFVEEMKVFERERLNGHYGVTAFTIGNTLSAVPFLLLMSLIPGALVYYLVGLHQGHEHFVYFLSVLFISVFLVEGLMMIVASMVPNFLMGIIVGSGILGIMMLDGGFYRLPSDIPKPFWRYPLHYISFHKYAYQGLFKNEFQGLTFPNNQIGGHMTISGEHILKHIWQMEVNYSKWVDVAILLGMAVLYRILFLVIIKSFEKLKPISAAIDCRQANFRFTKVTRSTEID</sequence>
<evidence type="ECO:0000256" key="6">
    <source>
        <dbReference type="ARBA" id="ARBA00022840"/>
    </source>
</evidence>
<feature type="domain" description="ABC transporter" evidence="11">
    <location>
        <begin position="54"/>
        <end position="300"/>
    </location>
</feature>
<dbReference type="EMBL" id="JAYMYS010000003">
    <property type="protein sequence ID" value="KAK7400337.1"/>
    <property type="molecule type" value="Genomic_DNA"/>
</dbReference>
<evidence type="ECO:0000313" key="12">
    <source>
        <dbReference type="EMBL" id="KAK7400337.1"/>
    </source>
</evidence>
<evidence type="ECO:0000256" key="8">
    <source>
        <dbReference type="ARBA" id="ARBA00023136"/>
    </source>
</evidence>
<keyword evidence="13" id="KW-1185">Reference proteome</keyword>
<dbReference type="SUPFAM" id="SSF52540">
    <property type="entry name" value="P-loop containing nucleoside triphosphate hydrolases"/>
    <property type="match status" value="1"/>
</dbReference>
<keyword evidence="5" id="KW-0547">Nucleotide-binding</keyword>
<keyword evidence="3" id="KW-0813">Transport</keyword>
<evidence type="ECO:0000256" key="1">
    <source>
        <dbReference type="ARBA" id="ARBA00004141"/>
    </source>
</evidence>
<name>A0AAN9SND6_PSOTE</name>
<dbReference type="Pfam" id="PF01061">
    <property type="entry name" value="ABC2_membrane"/>
    <property type="match status" value="1"/>
</dbReference>
<evidence type="ECO:0000313" key="13">
    <source>
        <dbReference type="Proteomes" id="UP001386955"/>
    </source>
</evidence>
<reference evidence="12 13" key="1">
    <citation type="submission" date="2024-01" db="EMBL/GenBank/DDBJ databases">
        <title>The genomes of 5 underutilized Papilionoideae crops provide insights into root nodulation and disease resistanc.</title>
        <authorList>
            <person name="Jiang F."/>
        </authorList>
    </citation>
    <scope>NUCLEOTIDE SEQUENCE [LARGE SCALE GENOMIC DNA]</scope>
    <source>
        <strain evidence="12">DUOXIRENSHENG_FW03</strain>
        <tissue evidence="12">Leaves</tissue>
    </source>
</reference>
<organism evidence="12 13">
    <name type="scientific">Psophocarpus tetragonolobus</name>
    <name type="common">Winged bean</name>
    <name type="synonym">Dolichos tetragonolobus</name>
    <dbReference type="NCBI Taxonomy" id="3891"/>
    <lineage>
        <taxon>Eukaryota</taxon>
        <taxon>Viridiplantae</taxon>
        <taxon>Streptophyta</taxon>
        <taxon>Embryophyta</taxon>
        <taxon>Tracheophyta</taxon>
        <taxon>Spermatophyta</taxon>
        <taxon>Magnoliopsida</taxon>
        <taxon>eudicotyledons</taxon>
        <taxon>Gunneridae</taxon>
        <taxon>Pentapetalae</taxon>
        <taxon>rosids</taxon>
        <taxon>fabids</taxon>
        <taxon>Fabales</taxon>
        <taxon>Fabaceae</taxon>
        <taxon>Papilionoideae</taxon>
        <taxon>50 kb inversion clade</taxon>
        <taxon>NPAAA clade</taxon>
        <taxon>indigoferoid/millettioid clade</taxon>
        <taxon>Phaseoleae</taxon>
        <taxon>Psophocarpus</taxon>
    </lineage>
</organism>
<dbReference type="FunFam" id="3.40.50.300:FF:001533">
    <property type="entry name" value="ABC transporter G family member 11"/>
    <property type="match status" value="1"/>
</dbReference>
<comment type="caution">
    <text evidence="12">The sequence shown here is derived from an EMBL/GenBank/DDBJ whole genome shotgun (WGS) entry which is preliminary data.</text>
</comment>
<dbReference type="InterPro" id="IPR052215">
    <property type="entry name" value="Plant_ABCG"/>
</dbReference>
<dbReference type="AlphaFoldDB" id="A0AAN9SND6"/>
<dbReference type="SMART" id="SM00382">
    <property type="entry name" value="AAA"/>
    <property type="match status" value="1"/>
</dbReference>
<feature type="transmembrane region" description="Helical" evidence="10">
    <location>
        <begin position="470"/>
        <end position="497"/>
    </location>
</feature>
<dbReference type="InterPro" id="IPR027417">
    <property type="entry name" value="P-loop_NTPase"/>
</dbReference>
<dbReference type="GO" id="GO:0016020">
    <property type="term" value="C:membrane"/>
    <property type="evidence" value="ECO:0007669"/>
    <property type="project" value="UniProtKB-SubCell"/>
</dbReference>
<dbReference type="PANTHER" id="PTHR48042">
    <property type="entry name" value="ABC TRANSPORTER G FAMILY MEMBER 11"/>
    <property type="match status" value="1"/>
</dbReference>
<keyword evidence="7 10" id="KW-1133">Transmembrane helix</keyword>
<evidence type="ECO:0000256" key="5">
    <source>
        <dbReference type="ARBA" id="ARBA00022741"/>
    </source>
</evidence>
<dbReference type="Pfam" id="PF00005">
    <property type="entry name" value="ABC_tran"/>
    <property type="match status" value="1"/>
</dbReference>
<evidence type="ECO:0000259" key="11">
    <source>
        <dbReference type="PROSITE" id="PS50893"/>
    </source>
</evidence>
<evidence type="ECO:0000256" key="10">
    <source>
        <dbReference type="SAM" id="Phobius"/>
    </source>
</evidence>
<dbReference type="GO" id="GO:0005524">
    <property type="term" value="F:ATP binding"/>
    <property type="evidence" value="ECO:0007669"/>
    <property type="project" value="UniProtKB-KW"/>
</dbReference>
<feature type="region of interest" description="Disordered" evidence="9">
    <location>
        <begin position="1"/>
        <end position="21"/>
    </location>
</feature>
<dbReference type="InterPro" id="IPR043926">
    <property type="entry name" value="ABCG_dom"/>
</dbReference>
<dbReference type="Gene3D" id="3.40.50.300">
    <property type="entry name" value="P-loop containing nucleotide triphosphate hydrolases"/>
    <property type="match status" value="1"/>
</dbReference>
<keyword evidence="6" id="KW-0067">ATP-binding</keyword>
<keyword evidence="8 10" id="KW-0472">Membrane</keyword>
<feature type="transmembrane region" description="Helical" evidence="10">
    <location>
        <begin position="506"/>
        <end position="528"/>
    </location>
</feature>
<comment type="similarity">
    <text evidence="2">Belongs to the ABC transporter superfamily. ABCG family. Eye pigment precursor importer (TC 3.A.1.204) subfamily.</text>
</comment>
<dbReference type="Proteomes" id="UP001386955">
    <property type="component" value="Unassembled WGS sequence"/>
</dbReference>
<proteinExistence type="inferred from homology"/>
<comment type="subcellular location">
    <subcellularLocation>
        <location evidence="1">Membrane</location>
        <topology evidence="1">Multi-pass membrane protein</topology>
    </subcellularLocation>
</comment>
<dbReference type="GO" id="GO:0016887">
    <property type="term" value="F:ATP hydrolysis activity"/>
    <property type="evidence" value="ECO:0007669"/>
    <property type="project" value="InterPro"/>
</dbReference>
<protein>
    <recommendedName>
        <fullName evidence="11">ABC transporter domain-containing protein</fullName>
    </recommendedName>
</protein>
<evidence type="ECO:0000256" key="2">
    <source>
        <dbReference type="ARBA" id="ARBA00005814"/>
    </source>
</evidence>
<feature type="transmembrane region" description="Helical" evidence="10">
    <location>
        <begin position="534"/>
        <end position="557"/>
    </location>
</feature>
<dbReference type="InterPro" id="IPR013525">
    <property type="entry name" value="ABC2_TM"/>
</dbReference>
<dbReference type="Pfam" id="PF19055">
    <property type="entry name" value="ABC2_membrane_7"/>
    <property type="match status" value="1"/>
</dbReference>
<dbReference type="InterPro" id="IPR003593">
    <property type="entry name" value="AAA+_ATPase"/>
</dbReference>
<evidence type="ECO:0000256" key="7">
    <source>
        <dbReference type="ARBA" id="ARBA00022989"/>
    </source>
</evidence>
<evidence type="ECO:0000256" key="4">
    <source>
        <dbReference type="ARBA" id="ARBA00022692"/>
    </source>
</evidence>
<feature type="transmembrane region" description="Helical" evidence="10">
    <location>
        <begin position="623"/>
        <end position="644"/>
    </location>
</feature>
<evidence type="ECO:0000256" key="9">
    <source>
        <dbReference type="SAM" id="MobiDB-lite"/>
    </source>
</evidence>